<feature type="compositionally biased region" description="Basic and acidic residues" evidence="1">
    <location>
        <begin position="340"/>
        <end position="353"/>
    </location>
</feature>
<feature type="compositionally biased region" description="Basic and acidic residues" evidence="1">
    <location>
        <begin position="244"/>
        <end position="267"/>
    </location>
</feature>
<reference evidence="3" key="1">
    <citation type="submission" date="2018-04" db="EMBL/GenBank/DDBJ databases">
        <title>Whole genome sequencing of Hypsizygus marmoreus.</title>
        <authorList>
            <person name="Choi I.-G."/>
            <person name="Min B."/>
            <person name="Kim J.-G."/>
            <person name="Kim S."/>
            <person name="Oh Y.-L."/>
            <person name="Kong W.-S."/>
            <person name="Park H."/>
            <person name="Jeong J."/>
            <person name="Song E.-S."/>
        </authorList>
    </citation>
    <scope>NUCLEOTIDE SEQUENCE [LARGE SCALE GENOMIC DNA]</scope>
    <source>
        <strain evidence="3">51987-8</strain>
    </source>
</reference>
<dbReference type="STRING" id="39966.A0A369J882"/>
<feature type="compositionally biased region" description="Polar residues" evidence="1">
    <location>
        <begin position="290"/>
        <end position="299"/>
    </location>
</feature>
<feature type="compositionally biased region" description="Pro residues" evidence="1">
    <location>
        <begin position="165"/>
        <end position="175"/>
    </location>
</feature>
<dbReference type="AlphaFoldDB" id="A0A369J882"/>
<accession>A0A369J882</accession>
<proteinExistence type="predicted"/>
<feature type="compositionally biased region" description="Polar residues" evidence="1">
    <location>
        <begin position="201"/>
        <end position="222"/>
    </location>
</feature>
<comment type="caution">
    <text evidence="3">The sequence shown here is derived from an EMBL/GenBank/DDBJ whole genome shotgun (WGS) entry which is preliminary data.</text>
</comment>
<feature type="compositionally biased region" description="Polar residues" evidence="1">
    <location>
        <begin position="308"/>
        <end position="317"/>
    </location>
</feature>
<gene>
    <name evidence="3" type="ORF">Hypma_005444</name>
</gene>
<organism evidence="3 4">
    <name type="scientific">Hypsizygus marmoreus</name>
    <name type="common">White beech mushroom</name>
    <name type="synonym">Agaricus marmoreus</name>
    <dbReference type="NCBI Taxonomy" id="39966"/>
    <lineage>
        <taxon>Eukaryota</taxon>
        <taxon>Fungi</taxon>
        <taxon>Dikarya</taxon>
        <taxon>Basidiomycota</taxon>
        <taxon>Agaricomycotina</taxon>
        <taxon>Agaricomycetes</taxon>
        <taxon>Agaricomycetidae</taxon>
        <taxon>Agaricales</taxon>
        <taxon>Tricholomatineae</taxon>
        <taxon>Lyophyllaceae</taxon>
        <taxon>Hypsizygus</taxon>
    </lineage>
</organism>
<dbReference type="EMBL" id="LUEZ02000223">
    <property type="protein sequence ID" value="RDB15056.1"/>
    <property type="molecule type" value="Genomic_DNA"/>
</dbReference>
<feature type="signal peptide" evidence="2">
    <location>
        <begin position="1"/>
        <end position="19"/>
    </location>
</feature>
<keyword evidence="4" id="KW-1185">Reference proteome</keyword>
<protein>
    <submittedName>
        <fullName evidence="3">Uncharacterized protein</fullName>
    </submittedName>
</protein>
<keyword evidence="2" id="KW-0732">Signal</keyword>
<evidence type="ECO:0000256" key="2">
    <source>
        <dbReference type="SAM" id="SignalP"/>
    </source>
</evidence>
<name>A0A369J882_HYPMA</name>
<evidence type="ECO:0000313" key="4">
    <source>
        <dbReference type="Proteomes" id="UP000076154"/>
    </source>
</evidence>
<feature type="chain" id="PRO_5016672093" evidence="2">
    <location>
        <begin position="20"/>
        <end position="374"/>
    </location>
</feature>
<evidence type="ECO:0000313" key="3">
    <source>
        <dbReference type="EMBL" id="RDB15056.1"/>
    </source>
</evidence>
<feature type="compositionally biased region" description="Polar residues" evidence="1">
    <location>
        <begin position="179"/>
        <end position="191"/>
    </location>
</feature>
<feature type="compositionally biased region" description="Basic and acidic residues" evidence="1">
    <location>
        <begin position="123"/>
        <end position="141"/>
    </location>
</feature>
<evidence type="ECO:0000256" key="1">
    <source>
        <dbReference type="SAM" id="MobiDB-lite"/>
    </source>
</evidence>
<feature type="region of interest" description="Disordered" evidence="1">
    <location>
        <begin position="100"/>
        <end position="353"/>
    </location>
</feature>
<feature type="compositionally biased region" description="Acidic residues" evidence="1">
    <location>
        <begin position="111"/>
        <end position="122"/>
    </location>
</feature>
<sequence>MFTNTATLILLSLVLSGLAAPLSRRPYRSQVQRDVVFSRRGEAVCDSGDPSGSRIDWSEAACASNPDSTGFKKGSDRSVCQLPVAGSKSTGICYIRTTNKGSHAARRSQDGSEEEDLGSEENVDGKEGGDEDGVEKPKEEAPTDPDDPGSDQEHPKDPCSSDPTSEPPEPSPDDAPTPITSETPVSQPSDTKPTDEDGTIEPTQTTEVPPKSTTDDPQTASDGSPLPTPTQEPDAEPSEIPENGDGRPIKEEPWDEKGEPKSDDKTDSPPIEPVESPNTKAPKQDGGESPPSTGETPQTPVEVPNASPGKTSEQAVTETPKVDSPNETSKEASPPGPTELSKKEKQAMREKAAEKMQTWVSGKLFDVVYGRLLF</sequence>
<dbReference type="InParanoid" id="A0A369J882"/>
<dbReference type="Proteomes" id="UP000076154">
    <property type="component" value="Unassembled WGS sequence"/>
</dbReference>